<keyword evidence="8 14" id="KW-0547">Nucleotide-binding</keyword>
<sequence>MNTNIVWHKQEINKDHRSKQTQQKPCILWFTGLSGSGKSTIANALEEMLYHNNNFTYLLDGDNLRHGLNNDLGFDNNSRIENIRRVGEVSKLFVDSGQIVLSAFISPFISDRKIVKSLVEDKEFIEIFIDTPLEVCEERDPKGLYKKVRQGKIKNFTGIDSPYEIPIKPTLHIKNNELSIEDACKEIINYLIKNNYITWRDNK</sequence>
<comment type="pathway">
    <text evidence="3 14 15">Sulfur metabolism; hydrogen sulfide biosynthesis; sulfite from sulfate: step 2/3.</text>
</comment>
<evidence type="ECO:0000256" key="12">
    <source>
        <dbReference type="ARBA" id="ARBA00031393"/>
    </source>
</evidence>
<evidence type="ECO:0000256" key="9">
    <source>
        <dbReference type="ARBA" id="ARBA00022777"/>
    </source>
</evidence>
<organism evidence="17">
    <name type="scientific">uncultured Sulfurovum sp</name>
    <dbReference type="NCBI Taxonomy" id="269237"/>
    <lineage>
        <taxon>Bacteria</taxon>
        <taxon>Pseudomonadati</taxon>
        <taxon>Campylobacterota</taxon>
        <taxon>Epsilonproteobacteria</taxon>
        <taxon>Campylobacterales</taxon>
        <taxon>Sulfurovaceae</taxon>
        <taxon>Sulfurovum</taxon>
        <taxon>environmental samples</taxon>
    </lineage>
</organism>
<evidence type="ECO:0000256" key="1">
    <source>
        <dbReference type="ARBA" id="ARBA00001823"/>
    </source>
</evidence>
<keyword evidence="14" id="KW-0597">Phosphoprotein</keyword>
<evidence type="ECO:0000256" key="2">
    <source>
        <dbReference type="ARBA" id="ARBA00002632"/>
    </source>
</evidence>
<dbReference type="Pfam" id="PF01583">
    <property type="entry name" value="APS_kinase"/>
    <property type="match status" value="1"/>
</dbReference>
<evidence type="ECO:0000313" key="17">
    <source>
        <dbReference type="EMBL" id="CAA6824468.1"/>
    </source>
</evidence>
<evidence type="ECO:0000256" key="15">
    <source>
        <dbReference type="RuleBase" id="RU004347"/>
    </source>
</evidence>
<dbReference type="NCBIfam" id="NF003013">
    <property type="entry name" value="PRK03846.1"/>
    <property type="match status" value="1"/>
</dbReference>
<keyword evidence="7 14" id="KW-0808">Transferase</keyword>
<dbReference type="SUPFAM" id="SSF52540">
    <property type="entry name" value="P-loop containing nucleoside triphosphate hydrolases"/>
    <property type="match status" value="1"/>
</dbReference>
<dbReference type="PANTHER" id="PTHR11055">
    <property type="entry name" value="BIFUNCTIONAL 3'-PHOSPHOADENOSINE 5'-PHOSPHOSULFATE SYNTHASE"/>
    <property type="match status" value="1"/>
</dbReference>
<feature type="binding site" evidence="14">
    <location>
        <begin position="32"/>
        <end position="39"/>
    </location>
    <ligand>
        <name>ATP</name>
        <dbReference type="ChEBI" id="CHEBI:30616"/>
    </ligand>
</feature>
<keyword evidence="10 14" id="KW-0067">ATP-binding</keyword>
<evidence type="ECO:0000259" key="16">
    <source>
        <dbReference type="Pfam" id="PF01583"/>
    </source>
</evidence>
<dbReference type="FunFam" id="3.40.50.300:FF:000212">
    <property type="entry name" value="Adenylyl-sulfate kinase"/>
    <property type="match status" value="1"/>
</dbReference>
<reference evidence="17" key="1">
    <citation type="submission" date="2020-01" db="EMBL/GenBank/DDBJ databases">
        <authorList>
            <person name="Meier V. D."/>
            <person name="Meier V D."/>
        </authorList>
    </citation>
    <scope>NUCLEOTIDE SEQUENCE</scope>
    <source>
        <strain evidence="17">HLG_WM_MAG_05</strain>
    </source>
</reference>
<keyword evidence="9 14" id="KW-0418">Kinase</keyword>
<evidence type="ECO:0000256" key="8">
    <source>
        <dbReference type="ARBA" id="ARBA00022741"/>
    </source>
</evidence>
<dbReference type="NCBIfam" id="TIGR00455">
    <property type="entry name" value="apsK"/>
    <property type="match status" value="1"/>
</dbReference>
<evidence type="ECO:0000256" key="3">
    <source>
        <dbReference type="ARBA" id="ARBA00004806"/>
    </source>
</evidence>
<evidence type="ECO:0000256" key="14">
    <source>
        <dbReference type="HAMAP-Rule" id="MF_00065"/>
    </source>
</evidence>
<proteinExistence type="inferred from homology"/>
<evidence type="ECO:0000256" key="7">
    <source>
        <dbReference type="ARBA" id="ARBA00022679"/>
    </source>
</evidence>
<dbReference type="EMBL" id="CACVAU010000075">
    <property type="protein sequence ID" value="CAA6824468.1"/>
    <property type="molecule type" value="Genomic_DNA"/>
</dbReference>
<evidence type="ECO:0000256" key="10">
    <source>
        <dbReference type="ARBA" id="ARBA00022840"/>
    </source>
</evidence>
<dbReference type="CDD" id="cd02027">
    <property type="entry name" value="APSK"/>
    <property type="match status" value="1"/>
</dbReference>
<accession>A0A6S6U8R7</accession>
<dbReference type="Gene3D" id="3.40.50.300">
    <property type="entry name" value="P-loop containing nucleotide triphosphate hydrolases"/>
    <property type="match status" value="1"/>
</dbReference>
<dbReference type="EC" id="2.7.1.25" evidence="5 14"/>
<feature type="domain" description="APS kinase" evidence="16">
    <location>
        <begin position="24"/>
        <end position="174"/>
    </location>
</feature>
<comment type="function">
    <text evidence="2 14 15">Catalyzes the synthesis of activated sulfate.</text>
</comment>
<evidence type="ECO:0000256" key="11">
    <source>
        <dbReference type="ARBA" id="ARBA00029724"/>
    </source>
</evidence>
<feature type="active site" description="Phosphoserine intermediate" evidence="14">
    <location>
        <position position="106"/>
    </location>
</feature>
<evidence type="ECO:0000256" key="6">
    <source>
        <dbReference type="ARBA" id="ARBA00018163"/>
    </source>
</evidence>
<dbReference type="InterPro" id="IPR027417">
    <property type="entry name" value="P-loop_NTPase"/>
</dbReference>
<dbReference type="GO" id="GO:0000103">
    <property type="term" value="P:sulfate assimilation"/>
    <property type="evidence" value="ECO:0007669"/>
    <property type="project" value="UniProtKB-UniRule"/>
</dbReference>
<comment type="similarity">
    <text evidence="4 14 15">Belongs to the APS kinase family.</text>
</comment>
<dbReference type="GO" id="GO:0070814">
    <property type="term" value="P:hydrogen sulfide biosynthetic process"/>
    <property type="evidence" value="ECO:0007669"/>
    <property type="project" value="UniProtKB-UniRule"/>
</dbReference>
<dbReference type="HAMAP" id="MF_00065">
    <property type="entry name" value="Adenylyl_sulf_kinase"/>
    <property type="match status" value="1"/>
</dbReference>
<dbReference type="GO" id="GO:0005524">
    <property type="term" value="F:ATP binding"/>
    <property type="evidence" value="ECO:0007669"/>
    <property type="project" value="UniProtKB-UniRule"/>
</dbReference>
<dbReference type="AlphaFoldDB" id="A0A6S6U8R7"/>
<dbReference type="PANTHER" id="PTHR11055:SF63">
    <property type="entry name" value="ADENYLYL-SULFATE KINASE 1, CHLOROPLASTIC"/>
    <property type="match status" value="1"/>
</dbReference>
<comment type="catalytic activity">
    <reaction evidence="1 14 15">
        <text>adenosine 5'-phosphosulfate + ATP = 3'-phosphoadenylyl sulfate + ADP + H(+)</text>
        <dbReference type="Rhea" id="RHEA:24152"/>
        <dbReference type="ChEBI" id="CHEBI:15378"/>
        <dbReference type="ChEBI" id="CHEBI:30616"/>
        <dbReference type="ChEBI" id="CHEBI:58243"/>
        <dbReference type="ChEBI" id="CHEBI:58339"/>
        <dbReference type="ChEBI" id="CHEBI:456216"/>
        <dbReference type="EC" id="2.7.1.25"/>
    </reaction>
</comment>
<dbReference type="InterPro" id="IPR059117">
    <property type="entry name" value="APS_kinase_dom"/>
</dbReference>
<dbReference type="GO" id="GO:0004020">
    <property type="term" value="F:adenylylsulfate kinase activity"/>
    <property type="evidence" value="ECO:0007669"/>
    <property type="project" value="UniProtKB-UniRule"/>
</dbReference>
<evidence type="ECO:0000256" key="5">
    <source>
        <dbReference type="ARBA" id="ARBA00012121"/>
    </source>
</evidence>
<evidence type="ECO:0000256" key="13">
    <source>
        <dbReference type="ARBA" id="ARBA00031464"/>
    </source>
</evidence>
<name>A0A6S6U8R7_9BACT</name>
<dbReference type="UniPathway" id="UPA00140">
    <property type="reaction ID" value="UER00205"/>
</dbReference>
<dbReference type="InterPro" id="IPR002891">
    <property type="entry name" value="APS"/>
</dbReference>
<protein>
    <recommendedName>
        <fullName evidence="6 14">Adenylyl-sulfate kinase</fullName>
        <ecNumber evidence="5 14">2.7.1.25</ecNumber>
    </recommendedName>
    <alternativeName>
        <fullName evidence="12 14">APS kinase</fullName>
    </alternativeName>
    <alternativeName>
        <fullName evidence="13 14">ATP adenosine-5'-phosphosulfate 3'-phosphotransferase</fullName>
    </alternativeName>
    <alternativeName>
        <fullName evidence="11 14">Adenosine-5'-phosphosulfate kinase</fullName>
    </alternativeName>
</protein>
<gene>
    <name evidence="14" type="primary">cysC</name>
    <name evidence="17" type="ORF">HELGO_WM20579</name>
</gene>
<evidence type="ECO:0000256" key="4">
    <source>
        <dbReference type="ARBA" id="ARBA00007008"/>
    </source>
</evidence>